<dbReference type="EMBL" id="MT418680">
    <property type="protein sequence ID" value="QKF94053.1"/>
    <property type="molecule type" value="Genomic_DNA"/>
</dbReference>
<keyword evidence="2" id="KW-1185">Reference proteome</keyword>
<evidence type="ECO:0000313" key="2">
    <source>
        <dbReference type="Proteomes" id="UP001162001"/>
    </source>
</evidence>
<reference evidence="1 2" key="1">
    <citation type="submission" date="2020-04" db="EMBL/GenBank/DDBJ databases">
        <title>Advantages and limits of metagenomic assembly and binning of a giant virus.</title>
        <authorList>
            <person name="Schulz F."/>
            <person name="Andreani J."/>
            <person name="Francis R."/>
            <person name="Boudjemaa H."/>
            <person name="Bou Khalil J.Y."/>
            <person name="Lee J."/>
            <person name="La Scola B."/>
            <person name="Woyke T."/>
        </authorList>
    </citation>
    <scope>NUCLEOTIDE SEQUENCE [LARGE SCALE GENOMIC DNA]</scope>
    <source>
        <strain evidence="1 2">FV1/VV64</strain>
    </source>
</reference>
<accession>A0A7D3UQT0</accession>
<organism evidence="1 2">
    <name type="scientific">Fadolivirus FV1/VV64</name>
    <dbReference type="NCBI Taxonomy" id="3070911"/>
    <lineage>
        <taxon>Viruses</taxon>
        <taxon>Varidnaviria</taxon>
        <taxon>Bamfordvirae</taxon>
        <taxon>Nucleocytoviricota</taxon>
        <taxon>Megaviricetes</taxon>
        <taxon>Imitervirales</taxon>
        <taxon>Mimiviridae</taxon>
        <taxon>Klosneuvirinae</taxon>
        <taxon>Fadolivirus</taxon>
        <taxon>Fadolivirus algeromassiliense</taxon>
    </lineage>
</organism>
<sequence length="373" mass="43647">MLNTSAIKKNNNNLEQSSLQKMANETIIEKGIREINEATDTHNDFQDDTIAKSFHAMEGKIFNNLGTKTELVGGNNDEIKSKFDFSEITNKYSDNKVINSVFDNDRKLMVSINEELKKISVFDEQNKLIGYFTIEHLIKYLSNIYDIKNQFIKDIDNLLYEKGRELIKTLIFRLQYNKKNKYVDFIFNDYTKSGFMGDIELLIKFNNLLYTYQTNKLQTELSKVDVHNRIKIETTIKKFIFLMLNYTLKLISIMSETLKDKDNHELKDKMLNYSISIVYRINIFVQEQLKVIHNQNKNLKELIDNSATVKETINRKITDLVDNIKLQNELLTNNNHQIRHKITHKSSSPMGSDERIASSYYDYSNASNKSAMF</sequence>
<evidence type="ECO:0000313" key="1">
    <source>
        <dbReference type="EMBL" id="QKF94053.1"/>
    </source>
</evidence>
<name>A0A7D3UQT0_9VIRU</name>
<protein>
    <submittedName>
        <fullName evidence="1">Uncharacterized protein</fullName>
    </submittedName>
</protein>
<dbReference type="Proteomes" id="UP001162001">
    <property type="component" value="Segment"/>
</dbReference>
<gene>
    <name evidence="1" type="ORF">Fadolivirus_1_595</name>
</gene>
<proteinExistence type="predicted"/>